<dbReference type="GO" id="GO:0004674">
    <property type="term" value="F:protein serine/threonine kinase activity"/>
    <property type="evidence" value="ECO:0007669"/>
    <property type="project" value="UniProtKB-KW"/>
</dbReference>
<sequence length="566" mass="65409">MSSSMYQHQGFVMSTEQLQRQPSYEDWFPLSCRRNSSKNNITQSLTVNICDTFRKRNPCFEYDTSFNPKRVLTKPGMPSKNDGCDNENSDFILYVHGLLGPNDEKKYLIIDVLGAGTFGQVAKCKNLTTGELVALKIIKNKPAYTKQSLVEVNILKHLNTISDPNDEHNILRMKESFMHKNHLCLVFELLSVNLYELVKQNHFKGLSTNLVRVFSAQILDTLTIIKDAEIIHCDLKPENILLKSLESPTIKVIDFGSACHESQQTYTYIQSRFYRSPEVLIGLRYTTAIDMWSFGCIVAELYLGLPLFPGSSEYNQLTRIIEAVGSLPDYMIQRGKHGHRYYNKRTTFTGEVRYSFKDIHQYSEERNKTEKPSKRYFSTFNLDELVLKYPLPKKDMDSSEIEKEMRVRRHLLDFLKKVLQVDPVKRMTPQEAINHPFISGDRRYSRNLDEFISLGKGIKKRTKHDGSDSSDAEEEIKEEELDVPPMLTGVRRRSYANKEARSSTSVSPYSRKRYGSIMSPMMSPPLEKPTTNSSTVSPSTEYLTEQAYNQNTDMVRRYRDHHHSNR</sequence>
<dbReference type="Proteomes" id="UP000053815">
    <property type="component" value="Unassembled WGS sequence"/>
</dbReference>
<dbReference type="OrthoDB" id="9332038at2759"/>
<dbReference type="SUPFAM" id="SSF56112">
    <property type="entry name" value="Protein kinase-like (PK-like)"/>
    <property type="match status" value="1"/>
</dbReference>
<dbReference type="Pfam" id="PF00069">
    <property type="entry name" value="Pkinase"/>
    <property type="match status" value="1"/>
</dbReference>
<comment type="similarity">
    <text evidence="1">Belongs to the protein kinase superfamily. CMGC Ser/Thr protein kinase family. MNB/DYRK subfamily.</text>
</comment>
<dbReference type="AlphaFoldDB" id="A0A0C9MCF0"/>
<proteinExistence type="inferred from homology"/>
<accession>A0A0C9MCF0</accession>
<evidence type="ECO:0000256" key="6">
    <source>
        <dbReference type="ARBA" id="ARBA00022777"/>
    </source>
</evidence>
<keyword evidence="6 11" id="KW-0418">Kinase</keyword>
<keyword evidence="7 8" id="KW-0067">ATP-binding</keyword>
<evidence type="ECO:0000256" key="1">
    <source>
        <dbReference type="ARBA" id="ARBA00008867"/>
    </source>
</evidence>
<dbReference type="GO" id="GO:0004713">
    <property type="term" value="F:protein tyrosine kinase activity"/>
    <property type="evidence" value="ECO:0007669"/>
    <property type="project" value="TreeGrafter"/>
</dbReference>
<organism evidence="11">
    <name type="scientific">Mucor ambiguus</name>
    <dbReference type="NCBI Taxonomy" id="91626"/>
    <lineage>
        <taxon>Eukaryota</taxon>
        <taxon>Fungi</taxon>
        <taxon>Fungi incertae sedis</taxon>
        <taxon>Mucoromycota</taxon>
        <taxon>Mucoromycotina</taxon>
        <taxon>Mucoromycetes</taxon>
        <taxon>Mucorales</taxon>
        <taxon>Mucorineae</taxon>
        <taxon>Mucoraceae</taxon>
        <taxon>Mucor</taxon>
    </lineage>
</organism>
<dbReference type="GO" id="GO:0005737">
    <property type="term" value="C:cytoplasm"/>
    <property type="evidence" value="ECO:0007669"/>
    <property type="project" value="TreeGrafter"/>
</dbReference>
<dbReference type="InterPro" id="IPR011009">
    <property type="entry name" value="Kinase-like_dom_sf"/>
</dbReference>
<dbReference type="GO" id="GO:0005524">
    <property type="term" value="F:ATP binding"/>
    <property type="evidence" value="ECO:0007669"/>
    <property type="project" value="UniProtKB-UniRule"/>
</dbReference>
<dbReference type="GO" id="GO:0005634">
    <property type="term" value="C:nucleus"/>
    <property type="evidence" value="ECO:0007669"/>
    <property type="project" value="TreeGrafter"/>
</dbReference>
<evidence type="ECO:0000256" key="2">
    <source>
        <dbReference type="ARBA" id="ARBA00022527"/>
    </source>
</evidence>
<evidence type="ECO:0000256" key="7">
    <source>
        <dbReference type="ARBA" id="ARBA00022840"/>
    </source>
</evidence>
<evidence type="ECO:0000256" key="3">
    <source>
        <dbReference type="ARBA" id="ARBA00022553"/>
    </source>
</evidence>
<feature type="compositionally biased region" description="Acidic residues" evidence="9">
    <location>
        <begin position="468"/>
        <end position="482"/>
    </location>
</feature>
<dbReference type="STRING" id="91626.A0A0C9MCF0"/>
<dbReference type="Gene3D" id="1.10.510.10">
    <property type="entry name" value="Transferase(Phosphotransferase) domain 1"/>
    <property type="match status" value="1"/>
</dbReference>
<feature type="domain" description="Protein kinase" evidence="10">
    <location>
        <begin position="107"/>
        <end position="438"/>
    </location>
</feature>
<gene>
    <name evidence="11" type="ORF">MAM1_0001c00044</name>
</gene>
<name>A0A0C9MCF0_9FUNG</name>
<dbReference type="PROSITE" id="PS00108">
    <property type="entry name" value="PROTEIN_KINASE_ST"/>
    <property type="match status" value="1"/>
</dbReference>
<evidence type="ECO:0000313" key="11">
    <source>
        <dbReference type="EMBL" id="GAN00622.1"/>
    </source>
</evidence>
<feature type="compositionally biased region" description="Low complexity" evidence="9">
    <location>
        <begin position="529"/>
        <end position="540"/>
    </location>
</feature>
<dbReference type="PROSITE" id="PS50011">
    <property type="entry name" value="PROTEIN_KINASE_DOM"/>
    <property type="match status" value="1"/>
</dbReference>
<keyword evidence="3" id="KW-0597">Phosphoprotein</keyword>
<evidence type="ECO:0000256" key="5">
    <source>
        <dbReference type="ARBA" id="ARBA00022741"/>
    </source>
</evidence>
<dbReference type="SMART" id="SM00220">
    <property type="entry name" value="S_TKc"/>
    <property type="match status" value="1"/>
</dbReference>
<protein>
    <submittedName>
        <fullName evidence="11">Kinase-like protein</fullName>
    </submittedName>
</protein>
<dbReference type="PANTHER" id="PTHR24058">
    <property type="entry name" value="DUAL SPECIFICITY PROTEIN KINASE"/>
    <property type="match status" value="1"/>
</dbReference>
<dbReference type="InterPro" id="IPR017441">
    <property type="entry name" value="Protein_kinase_ATP_BS"/>
</dbReference>
<dbReference type="InterPro" id="IPR050494">
    <property type="entry name" value="Ser_Thr_dual-spec_kinase"/>
</dbReference>
<keyword evidence="5 8" id="KW-0547">Nucleotide-binding</keyword>
<feature type="compositionally biased region" description="Polar residues" evidence="9">
    <location>
        <begin position="541"/>
        <end position="553"/>
    </location>
</feature>
<feature type="region of interest" description="Disordered" evidence="9">
    <location>
        <begin position="459"/>
        <end position="566"/>
    </location>
</feature>
<feature type="binding site" evidence="8">
    <location>
        <position position="136"/>
    </location>
    <ligand>
        <name>ATP</name>
        <dbReference type="ChEBI" id="CHEBI:30616"/>
    </ligand>
</feature>
<keyword evidence="4" id="KW-0808">Transferase</keyword>
<evidence type="ECO:0000259" key="10">
    <source>
        <dbReference type="PROSITE" id="PS50011"/>
    </source>
</evidence>
<keyword evidence="2" id="KW-0723">Serine/threonine-protein kinase</keyword>
<reference evidence="11" key="1">
    <citation type="submission" date="2014-09" db="EMBL/GenBank/DDBJ databases">
        <title>Draft genome sequence of an oleaginous Mucoromycotina fungus Mucor ambiguus NBRC6742.</title>
        <authorList>
            <person name="Takeda I."/>
            <person name="Yamane N."/>
            <person name="Morita T."/>
            <person name="Tamano K."/>
            <person name="Machida M."/>
            <person name="Baker S."/>
            <person name="Koike H."/>
        </authorList>
    </citation>
    <scope>NUCLEOTIDE SEQUENCE</scope>
    <source>
        <strain evidence="11">NBRC 6742</strain>
    </source>
</reference>
<dbReference type="Gene3D" id="3.30.200.20">
    <property type="entry name" value="Phosphorylase Kinase, domain 1"/>
    <property type="match status" value="1"/>
</dbReference>
<dbReference type="EMBL" id="DF836290">
    <property type="protein sequence ID" value="GAN00622.1"/>
    <property type="molecule type" value="Genomic_DNA"/>
</dbReference>
<dbReference type="InterPro" id="IPR008271">
    <property type="entry name" value="Ser/Thr_kinase_AS"/>
</dbReference>
<evidence type="ECO:0000256" key="9">
    <source>
        <dbReference type="SAM" id="MobiDB-lite"/>
    </source>
</evidence>
<dbReference type="PROSITE" id="PS00107">
    <property type="entry name" value="PROTEIN_KINASE_ATP"/>
    <property type="match status" value="1"/>
</dbReference>
<evidence type="ECO:0000256" key="8">
    <source>
        <dbReference type="PROSITE-ProRule" id="PRU10141"/>
    </source>
</evidence>
<evidence type="ECO:0000313" key="12">
    <source>
        <dbReference type="Proteomes" id="UP000053815"/>
    </source>
</evidence>
<dbReference type="PANTHER" id="PTHR24058:SF17">
    <property type="entry name" value="HOMEODOMAIN INTERACTING PROTEIN KINASE, ISOFORM D"/>
    <property type="match status" value="1"/>
</dbReference>
<evidence type="ECO:0000256" key="4">
    <source>
        <dbReference type="ARBA" id="ARBA00022679"/>
    </source>
</evidence>
<dbReference type="InterPro" id="IPR000719">
    <property type="entry name" value="Prot_kinase_dom"/>
</dbReference>
<keyword evidence="12" id="KW-1185">Reference proteome</keyword>
<dbReference type="FunFam" id="1.10.510.10:FF:000380">
    <property type="entry name" value="Serine/threonine-protein kinase ppk15"/>
    <property type="match status" value="1"/>
</dbReference>